<protein>
    <submittedName>
        <fullName evidence="2">EAL domain-containing protein</fullName>
    </submittedName>
</protein>
<dbReference type="Pfam" id="PF10388">
    <property type="entry name" value="YkuI_C"/>
    <property type="match status" value="1"/>
</dbReference>
<keyword evidence="3" id="KW-1185">Reference proteome</keyword>
<reference evidence="2 3" key="1">
    <citation type="submission" date="2020-12" db="EMBL/GenBank/DDBJ databases">
        <authorList>
            <person name="Shan Y."/>
        </authorList>
    </citation>
    <scope>NUCLEOTIDE SEQUENCE [LARGE SCALE GENOMIC DNA]</scope>
    <source>
        <strain evidence="3">csc3.9</strain>
    </source>
</reference>
<dbReference type="InterPro" id="IPR029151">
    <property type="entry name" value="Sensor-like_sf"/>
</dbReference>
<organism evidence="2 3">
    <name type="scientific">Spongiibacter nanhainus</name>
    <dbReference type="NCBI Taxonomy" id="2794344"/>
    <lineage>
        <taxon>Bacteria</taxon>
        <taxon>Pseudomonadati</taxon>
        <taxon>Pseudomonadota</taxon>
        <taxon>Gammaproteobacteria</taxon>
        <taxon>Cellvibrionales</taxon>
        <taxon>Spongiibacteraceae</taxon>
        <taxon>Spongiibacter</taxon>
    </lineage>
</organism>
<dbReference type="EMBL" id="CP066167">
    <property type="protein sequence ID" value="QQD16932.1"/>
    <property type="molecule type" value="Genomic_DNA"/>
</dbReference>
<dbReference type="AlphaFoldDB" id="A0A7T4QYB7"/>
<dbReference type="InterPro" id="IPR050706">
    <property type="entry name" value="Cyclic-di-GMP_PDE-like"/>
</dbReference>
<evidence type="ECO:0000259" key="1">
    <source>
        <dbReference type="PROSITE" id="PS50883"/>
    </source>
</evidence>
<proteinExistence type="predicted"/>
<dbReference type="Gene3D" id="3.30.450.20">
    <property type="entry name" value="PAS domain"/>
    <property type="match status" value="1"/>
</dbReference>
<dbReference type="Pfam" id="PF00563">
    <property type="entry name" value="EAL"/>
    <property type="match status" value="1"/>
</dbReference>
<dbReference type="SUPFAM" id="SSF141868">
    <property type="entry name" value="EAL domain-like"/>
    <property type="match status" value="1"/>
</dbReference>
<dbReference type="PANTHER" id="PTHR33121:SF82">
    <property type="entry name" value="SIGNAL TRANSDUCTION PROTEIN CONTAINING A EAL DOMAIN"/>
    <property type="match status" value="1"/>
</dbReference>
<dbReference type="PROSITE" id="PS50883">
    <property type="entry name" value="EAL"/>
    <property type="match status" value="1"/>
</dbReference>
<gene>
    <name evidence="2" type="ORF">I6N98_11115</name>
</gene>
<dbReference type="InterPro" id="IPR018842">
    <property type="entry name" value="YkuI_C"/>
</dbReference>
<dbReference type="SMART" id="SM00052">
    <property type="entry name" value="EAL"/>
    <property type="match status" value="1"/>
</dbReference>
<evidence type="ECO:0000313" key="2">
    <source>
        <dbReference type="EMBL" id="QQD16932.1"/>
    </source>
</evidence>
<dbReference type="PANTHER" id="PTHR33121">
    <property type="entry name" value="CYCLIC DI-GMP PHOSPHODIESTERASE PDEF"/>
    <property type="match status" value="1"/>
</dbReference>
<name>A0A7T4QYB7_9GAMM</name>
<sequence>MDTIGDCAINTDCFELGGIVDMKGEPFPFFQPIVDVSRLTVAGYEALARSRDDDGAVISLGPVFSDPSIDRNTLREIDRSIRRQAIERLSACSDDTFLSLNISPEWMHYVGVGDAVPTIEMVREAGLDPQRIVIEIVESSGDHTSMQRLLDRYRQEGMRIAIDDFGAGHSDMRRLVALEPDIIKLDMMLLKRAMAGGVLQDVLHSISQLAQRNGCDLLCEGVENEEELRFALDHGARFLQGYYLWQPQAELIDADEPAARLNPFLRQYMDDKVHVERVRQRFTEGVEQYLIALCSLIEEGRIALGALPTTPQGLIRFYICRTDGFQESPNYEPRSGVGAGGGEGVGAKAEDTWRVDPSTIGHNRCSRPYFHQVLARIKPQMSPVRSSIYRDIASGQLCQTLGVMVSDNRILFADFSYFSDQQLAELEV</sequence>
<evidence type="ECO:0000313" key="3">
    <source>
        <dbReference type="Proteomes" id="UP000596063"/>
    </source>
</evidence>
<dbReference type="Gene3D" id="3.20.20.450">
    <property type="entry name" value="EAL domain"/>
    <property type="match status" value="1"/>
</dbReference>
<dbReference type="InterPro" id="IPR001633">
    <property type="entry name" value="EAL_dom"/>
</dbReference>
<dbReference type="SUPFAM" id="SSF103190">
    <property type="entry name" value="Sensory domain-like"/>
    <property type="match status" value="1"/>
</dbReference>
<accession>A0A7T4QYB7</accession>
<dbReference type="GO" id="GO:0071111">
    <property type="term" value="F:cyclic-guanylate-specific phosphodiesterase activity"/>
    <property type="evidence" value="ECO:0007669"/>
    <property type="project" value="InterPro"/>
</dbReference>
<dbReference type="CDD" id="cd01948">
    <property type="entry name" value="EAL"/>
    <property type="match status" value="1"/>
</dbReference>
<dbReference type="Proteomes" id="UP000596063">
    <property type="component" value="Chromosome"/>
</dbReference>
<dbReference type="RefSeq" id="WP_198568434.1">
    <property type="nucleotide sequence ID" value="NZ_CP066167.1"/>
</dbReference>
<feature type="domain" description="EAL" evidence="1">
    <location>
        <begin position="9"/>
        <end position="261"/>
    </location>
</feature>
<dbReference type="KEGG" id="snan:I6N98_11115"/>
<dbReference type="InterPro" id="IPR035919">
    <property type="entry name" value="EAL_sf"/>
</dbReference>